<evidence type="ECO:0000313" key="2">
    <source>
        <dbReference type="Proteomes" id="UP000636110"/>
    </source>
</evidence>
<reference evidence="1 2" key="1">
    <citation type="submission" date="2019-11" db="EMBL/GenBank/DDBJ databases">
        <title>Description of Pedobacter sp. LMG 31462T.</title>
        <authorList>
            <person name="Carlier A."/>
            <person name="Qi S."/>
            <person name="Vandamme P."/>
        </authorList>
    </citation>
    <scope>NUCLEOTIDE SEQUENCE [LARGE SCALE GENOMIC DNA]</scope>
    <source>
        <strain evidence="1 2">LMG 31462</strain>
    </source>
</reference>
<dbReference type="RefSeq" id="WP_182959532.1">
    <property type="nucleotide sequence ID" value="NZ_WNXC01000006.1"/>
</dbReference>
<name>A0ABR6EZ15_9SPHI</name>
<protein>
    <recommendedName>
        <fullName evidence="3">Macroglobulin domain-containing protein</fullName>
    </recommendedName>
</protein>
<sequence length="777" mass="88262">MKKQLFASWVFMLIVGYVHAQQALNIQQSLRDYLSRDYQPRLLIQTDRELYLAGETIWIQLLPAMVVQADIQDLSKIVYVEILDAHHKPVFQEKIGMKNGTAAGYLQLPTDLPTGNYTICAYTNWMKNFGEDCFFRKQIVLINSYQPLPAISKTLDPLKVFRFVPNHNELVVGLETTLAYGVNGDLWQSPLFKGYILSDKNDTIAILKPNSYGINAFKFTPEKNRKYFARITYPLDSVIPLPPVKDHGNVFHLKKDSSILTATLLSVDALPILDYHLVLVNNGALLLSQSNKPIGNKLDFQIQHQELHPGVNELTILDKDFKVVNQQFYYVQPERNAAEISAKLTKTVFHKREKVAVNLETKDTSSSNFMVTAIKTDKLSGWDRSSSTLLQSHFNAEAPILWNRNLSGASVSDMNTMLALYGKATIPWEKVFEKNTASFKFPPEINGPLIKGKVLSKAGEPIPNVPIFITIPGKHVRLYTLESDQDGNIDLEIPLLSGNMDLIVQPSVQDSTLKIEIYSPFYAHQVADQESIPKLRIDPDLMADIRQRHKTLQLQEAYYLDSLNQDLDVAPIDTIPFFGKAEDQFNLDDYTRFTTMEEVFREYVPHVMVRKQQDGLHLFTLNKGLIVPKFFEVDPFVMLDGVPVFNFNKFFNFDPLKVKKGAVVARNYFYNQLKVSGIVSLQTYKGDLDGYPLESYVSVHAFHGIQLSRVPFSPQQAINRRLPDQRSLIYYAPNVSLNKGLGTLDFYTSDVPGYYKISIQNLNPGNPVNTTLEIKVE</sequence>
<accession>A0ABR6EZ15</accession>
<dbReference type="Proteomes" id="UP000636110">
    <property type="component" value="Unassembled WGS sequence"/>
</dbReference>
<dbReference type="Gene3D" id="2.60.40.1930">
    <property type="match status" value="1"/>
</dbReference>
<proteinExistence type="predicted"/>
<dbReference type="EMBL" id="WNXC01000006">
    <property type="protein sequence ID" value="MBB2150510.1"/>
    <property type="molecule type" value="Genomic_DNA"/>
</dbReference>
<evidence type="ECO:0000313" key="1">
    <source>
        <dbReference type="EMBL" id="MBB2150510.1"/>
    </source>
</evidence>
<organism evidence="1 2">
    <name type="scientific">Pedobacter gandavensis</name>
    <dbReference type="NCBI Taxonomy" id="2679963"/>
    <lineage>
        <taxon>Bacteria</taxon>
        <taxon>Pseudomonadati</taxon>
        <taxon>Bacteroidota</taxon>
        <taxon>Sphingobacteriia</taxon>
        <taxon>Sphingobacteriales</taxon>
        <taxon>Sphingobacteriaceae</taxon>
        <taxon>Pedobacter</taxon>
    </lineage>
</organism>
<keyword evidence="2" id="KW-1185">Reference proteome</keyword>
<comment type="caution">
    <text evidence="1">The sequence shown here is derived from an EMBL/GenBank/DDBJ whole genome shotgun (WGS) entry which is preliminary data.</text>
</comment>
<evidence type="ECO:0008006" key="3">
    <source>
        <dbReference type="Google" id="ProtNLM"/>
    </source>
</evidence>
<gene>
    <name evidence="1" type="ORF">GM920_16550</name>
</gene>